<dbReference type="EMBL" id="FTNO01000007">
    <property type="protein sequence ID" value="SIR92348.1"/>
    <property type="molecule type" value="Genomic_DNA"/>
</dbReference>
<keyword evidence="1" id="KW-0812">Transmembrane</keyword>
<evidence type="ECO:0000256" key="1">
    <source>
        <dbReference type="SAM" id="Phobius"/>
    </source>
</evidence>
<accession>A0A1N7EW78</accession>
<organism evidence="2 3">
    <name type="scientific">Haladaptatus litoreus</name>
    <dbReference type="NCBI Taxonomy" id="553468"/>
    <lineage>
        <taxon>Archaea</taxon>
        <taxon>Methanobacteriati</taxon>
        <taxon>Methanobacteriota</taxon>
        <taxon>Stenosarchaea group</taxon>
        <taxon>Halobacteria</taxon>
        <taxon>Halobacteriales</taxon>
        <taxon>Haladaptataceae</taxon>
        <taxon>Haladaptatus</taxon>
    </lineage>
</organism>
<feature type="transmembrane region" description="Helical" evidence="1">
    <location>
        <begin position="72"/>
        <end position="96"/>
    </location>
</feature>
<sequence>MVFANVLVLIMSVRTTTRGSISKSFVRDIAVIFVGLLVLSWVFSGGTVLTYLAVLFASALRNIYFGWIGSGLLFYVIAGIGLLAEAIVLAVLYRLARRVLA</sequence>
<keyword evidence="1" id="KW-1133">Transmembrane helix</keyword>
<name>A0A1N7EW78_9EURY</name>
<evidence type="ECO:0000313" key="3">
    <source>
        <dbReference type="Proteomes" id="UP000186914"/>
    </source>
</evidence>
<dbReference type="AlphaFoldDB" id="A0A1N7EW78"/>
<gene>
    <name evidence="2" type="ORF">SAMN05421858_4562</name>
</gene>
<proteinExistence type="predicted"/>
<protein>
    <submittedName>
        <fullName evidence="2">Uncharacterized protein</fullName>
    </submittedName>
</protein>
<dbReference type="Proteomes" id="UP000186914">
    <property type="component" value="Unassembled WGS sequence"/>
</dbReference>
<feature type="transmembrane region" description="Helical" evidence="1">
    <location>
        <begin position="29"/>
        <end position="60"/>
    </location>
</feature>
<reference evidence="3" key="1">
    <citation type="submission" date="2017-01" db="EMBL/GenBank/DDBJ databases">
        <authorList>
            <person name="Varghese N."/>
            <person name="Submissions S."/>
        </authorList>
    </citation>
    <scope>NUCLEOTIDE SEQUENCE [LARGE SCALE GENOMIC DNA]</scope>
    <source>
        <strain evidence="3">CGMCC 1.7737</strain>
    </source>
</reference>
<keyword evidence="1" id="KW-0472">Membrane</keyword>
<keyword evidence="3" id="KW-1185">Reference proteome</keyword>
<evidence type="ECO:0000313" key="2">
    <source>
        <dbReference type="EMBL" id="SIR92348.1"/>
    </source>
</evidence>